<dbReference type="InterPro" id="IPR025579">
    <property type="entry name" value="DUF4357"/>
</dbReference>
<dbReference type="Proteomes" id="UP000229630">
    <property type="component" value="Chromosome 1"/>
</dbReference>
<reference evidence="2 3" key="1">
    <citation type="submission" date="2017-11" db="EMBL/GenBank/DDBJ databases">
        <title>Genome sequencing of Prevotella intermedia KCOM 2837.</title>
        <authorList>
            <person name="Kook J.-K."/>
            <person name="Park S.-N."/>
            <person name="Lim Y.K."/>
        </authorList>
    </citation>
    <scope>NUCLEOTIDE SEQUENCE [LARGE SCALE GENOMIC DNA]</scope>
    <source>
        <strain evidence="2 3">KCOM 2837</strain>
    </source>
</reference>
<evidence type="ECO:0000313" key="2">
    <source>
        <dbReference type="EMBL" id="ATV26944.1"/>
    </source>
</evidence>
<accession>A0A2D3L8P5</accession>
<feature type="domain" description="DUF4357" evidence="1">
    <location>
        <begin position="214"/>
        <end position="266"/>
    </location>
</feature>
<gene>
    <name evidence="2" type="ORF">CTM62_04910</name>
</gene>
<proteinExistence type="predicted"/>
<evidence type="ECO:0000259" key="1">
    <source>
        <dbReference type="Pfam" id="PF14267"/>
    </source>
</evidence>
<dbReference type="RefSeq" id="WP_100019809.1">
    <property type="nucleotide sequence ID" value="NZ_CP024723.1"/>
</dbReference>
<sequence>MGKTVTTYLIDADPKGTQYVFISNKICQMYVIPRSNLSILNERHELQTPAFYILLGEDEATKPKAYIGETENFRDRVRDHDSKKAFWQKALLFISKDAAMTKADVQYLEHKAITEAKVLNSFVLNENKQTPKAPNLPEYRKDDMDEFFEDVKFLTSFIGCSIFDVVKFQEEHIFFTRGRGCDARGFYHSKGFTVLKGSTITSSSVPSFKWEGKREKLLSEYTHSSNGRLELNSDTTFNSPSTAADFCIGSSNNGWLVWKDKDGNTLDSVYRKQLE</sequence>
<dbReference type="Pfam" id="PF14267">
    <property type="entry name" value="DUF4357"/>
    <property type="match status" value="1"/>
</dbReference>
<dbReference type="CDD" id="cd10447">
    <property type="entry name" value="GIY-YIG_unchar_2"/>
    <property type="match status" value="1"/>
</dbReference>
<organism evidence="2 3">
    <name type="scientific">Prevotella intermedia</name>
    <dbReference type="NCBI Taxonomy" id="28131"/>
    <lineage>
        <taxon>Bacteria</taxon>
        <taxon>Pseudomonadati</taxon>
        <taxon>Bacteroidota</taxon>
        <taxon>Bacteroidia</taxon>
        <taxon>Bacteroidales</taxon>
        <taxon>Prevotellaceae</taxon>
        <taxon>Prevotella</taxon>
    </lineage>
</organism>
<protein>
    <submittedName>
        <fullName evidence="2">DUF4357 domain-containing protein</fullName>
    </submittedName>
</protein>
<dbReference type="EMBL" id="CP024723">
    <property type="protein sequence ID" value="ATV26944.1"/>
    <property type="molecule type" value="Genomic_DNA"/>
</dbReference>
<dbReference type="AlphaFoldDB" id="A0A2D3L8P5"/>
<evidence type="ECO:0000313" key="3">
    <source>
        <dbReference type="Proteomes" id="UP000229630"/>
    </source>
</evidence>
<name>A0A2D3L8P5_PREIN</name>